<dbReference type="Pfam" id="PF00610">
    <property type="entry name" value="DEP"/>
    <property type="match status" value="1"/>
</dbReference>
<dbReference type="Gene3D" id="1.10.10.10">
    <property type="entry name" value="Winged helix-like DNA-binding domain superfamily/Winged helix DNA-binding domain"/>
    <property type="match status" value="2"/>
</dbReference>
<accession>A0A024G9E6</accession>
<dbReference type="CDD" id="cd04371">
    <property type="entry name" value="DEP"/>
    <property type="match status" value="2"/>
</dbReference>
<dbReference type="InterPro" id="IPR036388">
    <property type="entry name" value="WH-like_DNA-bd_sf"/>
</dbReference>
<dbReference type="SMART" id="SM00049">
    <property type="entry name" value="DEP"/>
    <property type="match status" value="2"/>
</dbReference>
<evidence type="ECO:0000259" key="2">
    <source>
        <dbReference type="PROSITE" id="PS50186"/>
    </source>
</evidence>
<dbReference type="SUPFAM" id="SSF46785">
    <property type="entry name" value="Winged helix' DNA-binding domain"/>
    <property type="match status" value="2"/>
</dbReference>
<dbReference type="STRING" id="65357.A0A024G9E6"/>
<name>A0A024G9E6_9STRA</name>
<feature type="compositionally biased region" description="Basic residues" evidence="1">
    <location>
        <begin position="86"/>
        <end position="95"/>
    </location>
</feature>
<evidence type="ECO:0000313" key="4">
    <source>
        <dbReference type="Proteomes" id="UP000053237"/>
    </source>
</evidence>
<feature type="domain" description="DEP" evidence="2">
    <location>
        <begin position="239"/>
        <end position="313"/>
    </location>
</feature>
<dbReference type="InterPro" id="IPR036390">
    <property type="entry name" value="WH_DNA-bd_sf"/>
</dbReference>
<feature type="compositionally biased region" description="Low complexity" evidence="1">
    <location>
        <begin position="128"/>
        <end position="146"/>
    </location>
</feature>
<feature type="region of interest" description="Disordered" evidence="1">
    <location>
        <begin position="315"/>
        <end position="348"/>
    </location>
</feature>
<gene>
    <name evidence="3" type="ORF">BN9_037010</name>
</gene>
<dbReference type="PROSITE" id="PS50186">
    <property type="entry name" value="DEP"/>
    <property type="match status" value="1"/>
</dbReference>
<feature type="compositionally biased region" description="Polar residues" evidence="1">
    <location>
        <begin position="96"/>
        <end position="108"/>
    </location>
</feature>
<organism evidence="3 4">
    <name type="scientific">Albugo candida</name>
    <dbReference type="NCBI Taxonomy" id="65357"/>
    <lineage>
        <taxon>Eukaryota</taxon>
        <taxon>Sar</taxon>
        <taxon>Stramenopiles</taxon>
        <taxon>Oomycota</taxon>
        <taxon>Peronosporomycetes</taxon>
        <taxon>Albuginales</taxon>
        <taxon>Albuginaceae</taxon>
        <taxon>Albugo</taxon>
    </lineage>
</organism>
<dbReference type="Proteomes" id="UP000053237">
    <property type="component" value="Unassembled WGS sequence"/>
</dbReference>
<sequence>MTLSEVTESSSDVRLRLRPIRRSNQISELTEISCTQNAVSIPASSGENTIEALLQRTNTALNRIIEIRESLEPLVDFRQFQTRTSGRNRNHRRRYSVTTESSGAQIQDNRTHESDTNLLQSCPDIFVNPNPQFSHPSSHSSNESFPIFHRSFDSRDSADDATVSTEQSVLDESDEMQFDQNDSKEGSCSEASESERCSTLSTTEDFDVEKERSRRLDRIQVQVYENLPREFFHILGRFLVSTIEVKLQHSRFSFYKEAFTGAECICQLIVNGFASDQPTAIRYGNVLIKLGFIEHVTHMDDQLQRDHFYRFSKQLQSSQNMGKDPQSGTRHKSIDTCNQEEEPSSEEYDLSQASDKVYALLSGKVVQILQRVLHRVLERKNKLLYYKGFAGCFIAAEGVELFQNLGIADNMVDAILIKQALLDRNLIQPVASNLRVFQHRCVFYRLTTLELDC</sequence>
<dbReference type="InParanoid" id="A0A024G9E6"/>
<feature type="region of interest" description="Disordered" evidence="1">
    <location>
        <begin position="175"/>
        <end position="194"/>
    </location>
</feature>
<evidence type="ECO:0000313" key="3">
    <source>
        <dbReference type="EMBL" id="CCI42917.1"/>
    </source>
</evidence>
<proteinExistence type="predicted"/>
<feature type="region of interest" description="Disordered" evidence="1">
    <location>
        <begin position="82"/>
        <end position="146"/>
    </location>
</feature>
<evidence type="ECO:0000256" key="1">
    <source>
        <dbReference type="SAM" id="MobiDB-lite"/>
    </source>
</evidence>
<dbReference type="EMBL" id="CAIX01000041">
    <property type="protein sequence ID" value="CCI42917.1"/>
    <property type="molecule type" value="Genomic_DNA"/>
</dbReference>
<comment type="caution">
    <text evidence="3">The sequence shown here is derived from an EMBL/GenBank/DDBJ whole genome shotgun (WGS) entry which is preliminary data.</text>
</comment>
<protein>
    <recommendedName>
        <fullName evidence="2">DEP domain-containing protein</fullName>
    </recommendedName>
</protein>
<dbReference type="AlphaFoldDB" id="A0A024G9E6"/>
<dbReference type="InterPro" id="IPR000591">
    <property type="entry name" value="DEP_dom"/>
</dbReference>
<dbReference type="OrthoDB" id="196547at2759"/>
<keyword evidence="4" id="KW-1185">Reference proteome</keyword>
<feature type="compositionally biased region" description="Acidic residues" evidence="1">
    <location>
        <begin position="338"/>
        <end position="348"/>
    </location>
</feature>
<reference evidence="3 4" key="1">
    <citation type="submission" date="2012-05" db="EMBL/GenBank/DDBJ databases">
        <title>Recombination and specialization in a pathogen metapopulation.</title>
        <authorList>
            <person name="Gardiner A."/>
            <person name="Kemen E."/>
            <person name="Schultz-Larsen T."/>
            <person name="MacLean D."/>
            <person name="Van Oosterhout C."/>
            <person name="Jones J.D.G."/>
        </authorList>
    </citation>
    <scope>NUCLEOTIDE SEQUENCE [LARGE SCALE GENOMIC DNA]</scope>
    <source>
        <strain evidence="3 4">Ac Nc2</strain>
    </source>
</reference>
<dbReference type="GO" id="GO:0035556">
    <property type="term" value="P:intracellular signal transduction"/>
    <property type="evidence" value="ECO:0007669"/>
    <property type="project" value="InterPro"/>
</dbReference>